<dbReference type="AlphaFoldDB" id="A0A553MKF2"/>
<evidence type="ECO:0000313" key="1">
    <source>
        <dbReference type="EMBL" id="TRY53656.1"/>
    </source>
</evidence>
<protein>
    <submittedName>
        <fullName evidence="1">Uncharacterized protein</fullName>
    </submittedName>
</protein>
<accession>A0A553MKF2</accession>
<reference evidence="1 2" key="1">
    <citation type="journal article" date="2019" name="Sci. Data">
        <title>Hybrid genome assembly and annotation of Danionella translucida.</title>
        <authorList>
            <person name="Kadobianskyi M."/>
            <person name="Schulze L."/>
            <person name="Schuelke M."/>
            <person name="Judkewitz B."/>
        </authorList>
    </citation>
    <scope>NUCLEOTIDE SEQUENCE [LARGE SCALE GENOMIC DNA]</scope>
    <source>
        <strain evidence="1 2">Bolton</strain>
    </source>
</reference>
<dbReference type="Proteomes" id="UP000316079">
    <property type="component" value="Unassembled WGS sequence"/>
</dbReference>
<dbReference type="OrthoDB" id="4062651at2759"/>
<keyword evidence="2" id="KW-1185">Reference proteome</keyword>
<sequence>MDVLSSKRQMAKCKGLTDVVLLNSKESQAELGWTTYPSNGVRTSPSFFCCFSTDPGLT</sequence>
<dbReference type="EMBL" id="SRMA01027522">
    <property type="protein sequence ID" value="TRY53656.1"/>
    <property type="molecule type" value="Genomic_DNA"/>
</dbReference>
<comment type="caution">
    <text evidence="1">The sequence shown here is derived from an EMBL/GenBank/DDBJ whole genome shotgun (WGS) entry which is preliminary data.</text>
</comment>
<gene>
    <name evidence="1" type="ORF">DNTS_008657</name>
</gene>
<name>A0A553MKF2_9TELE</name>
<proteinExistence type="predicted"/>
<organism evidence="1 2">
    <name type="scientific">Danionella cerebrum</name>
    <dbReference type="NCBI Taxonomy" id="2873325"/>
    <lineage>
        <taxon>Eukaryota</taxon>
        <taxon>Metazoa</taxon>
        <taxon>Chordata</taxon>
        <taxon>Craniata</taxon>
        <taxon>Vertebrata</taxon>
        <taxon>Euteleostomi</taxon>
        <taxon>Actinopterygii</taxon>
        <taxon>Neopterygii</taxon>
        <taxon>Teleostei</taxon>
        <taxon>Ostariophysi</taxon>
        <taxon>Cypriniformes</taxon>
        <taxon>Danionidae</taxon>
        <taxon>Danioninae</taxon>
        <taxon>Danionella</taxon>
    </lineage>
</organism>
<evidence type="ECO:0000313" key="2">
    <source>
        <dbReference type="Proteomes" id="UP000316079"/>
    </source>
</evidence>